<dbReference type="GO" id="GO:0009451">
    <property type="term" value="P:RNA modification"/>
    <property type="evidence" value="ECO:0000318"/>
    <property type="project" value="GO_Central"/>
</dbReference>
<accession>A0A251UB16</accession>
<gene>
    <name evidence="4" type="ORF">HannXRQ_Chr07g0194361</name>
    <name evidence="3" type="ORF">HanXRQr2_Chr07g0301341</name>
</gene>
<reference evidence="3 5" key="1">
    <citation type="journal article" date="2017" name="Nature">
        <title>The sunflower genome provides insights into oil metabolism, flowering and Asterid evolution.</title>
        <authorList>
            <person name="Badouin H."/>
            <person name="Gouzy J."/>
            <person name="Grassa C.J."/>
            <person name="Murat F."/>
            <person name="Staton S.E."/>
            <person name="Cottret L."/>
            <person name="Lelandais-Briere C."/>
            <person name="Owens G.L."/>
            <person name="Carrere S."/>
            <person name="Mayjonade B."/>
            <person name="Legrand L."/>
            <person name="Gill N."/>
            <person name="Kane N.C."/>
            <person name="Bowers J.E."/>
            <person name="Hubner S."/>
            <person name="Bellec A."/>
            <person name="Berard A."/>
            <person name="Berges H."/>
            <person name="Blanchet N."/>
            <person name="Boniface M.C."/>
            <person name="Brunel D."/>
            <person name="Catrice O."/>
            <person name="Chaidir N."/>
            <person name="Claudel C."/>
            <person name="Donnadieu C."/>
            <person name="Faraut T."/>
            <person name="Fievet G."/>
            <person name="Helmstetter N."/>
            <person name="King M."/>
            <person name="Knapp S.J."/>
            <person name="Lai Z."/>
            <person name="Le Paslier M.C."/>
            <person name="Lippi Y."/>
            <person name="Lorenzon L."/>
            <person name="Mandel J.R."/>
            <person name="Marage G."/>
            <person name="Marchand G."/>
            <person name="Marquand E."/>
            <person name="Bret-Mestries E."/>
            <person name="Morien E."/>
            <person name="Nambeesan S."/>
            <person name="Nguyen T."/>
            <person name="Pegot-Espagnet P."/>
            <person name="Pouilly N."/>
            <person name="Raftis F."/>
            <person name="Sallet E."/>
            <person name="Schiex T."/>
            <person name="Thomas J."/>
            <person name="Vandecasteele C."/>
            <person name="Vares D."/>
            <person name="Vear F."/>
            <person name="Vautrin S."/>
            <person name="Crespi M."/>
            <person name="Mangin B."/>
            <person name="Burke J.M."/>
            <person name="Salse J."/>
            <person name="Munos S."/>
            <person name="Vincourt P."/>
            <person name="Rieseberg L.H."/>
            <person name="Langlade N.B."/>
        </authorList>
    </citation>
    <scope>NUCLEOTIDE SEQUENCE [LARGE SCALE GENOMIC DNA]</scope>
    <source>
        <strain evidence="5">cv. SF193</strain>
        <tissue evidence="3">Leaves</tissue>
    </source>
</reference>
<evidence type="ECO:0000256" key="1">
    <source>
        <dbReference type="ARBA" id="ARBA00022737"/>
    </source>
</evidence>
<reference evidence="4" key="2">
    <citation type="submission" date="2017-02" db="EMBL/GenBank/DDBJ databases">
        <title>Sunflower complete genome.</title>
        <authorList>
            <person name="Langlade N."/>
            <person name="Munos S."/>
        </authorList>
    </citation>
    <scope>NUCLEOTIDE SEQUENCE [LARGE SCALE GENOMIC DNA]</scope>
    <source>
        <tissue evidence="4">Leaves</tissue>
    </source>
</reference>
<dbReference type="FunFam" id="1.25.40.10:FF:000344">
    <property type="entry name" value="Pentatricopeptide repeat-containing protein"/>
    <property type="match status" value="1"/>
</dbReference>
<dbReference type="FunCoup" id="A0A251UB16">
    <property type="interactions" value="470"/>
</dbReference>
<dbReference type="Pfam" id="PF13041">
    <property type="entry name" value="PPR_2"/>
    <property type="match status" value="2"/>
</dbReference>
<dbReference type="PANTHER" id="PTHR47926">
    <property type="entry name" value="PENTATRICOPEPTIDE REPEAT-CONTAINING PROTEIN"/>
    <property type="match status" value="1"/>
</dbReference>
<dbReference type="AlphaFoldDB" id="A0A251UB16"/>
<sequence>MVIAWARLIRISITNLSPHLHLYTRSYSKTSPETASNIRTLNNKLTHLIRNSKLDEARSLFNSSKQRNTITWNSMLSGYVRRGDITKARQLFDEMPERDTVSWNTMISGYVGCGCIEEGKVLFEVMRCRDIVSWNTVISGYAKNGRMDDALRLFDQAPVKNVVTWNAMVTGFLQNGELGKAVWFFKKMPERDAASVSALVSGLIRNGELDKAGKILLEVSCENDDRLDMVHAYNTLIAGYGQRGRVEDARRLFDQIPYQQDRNRSVRFKRNVVSWNSMIMCYVKAKDILSARILFEEMMERDTCSWNTMISGYIDVSDMEEASKLFREMPNPDVYSWNSMISGYAQMGKVEKAHEFFEKMPERNRVSWNSMIAACEKNKRYKTAVELFIKMQLDGEKPDRHTLSSLLSACAEIVDIKLGTQIHQQVIKIVVPDVPLNNSLITMYARCGAITEARAIFEEMESRKDVISWNAMISGYASHGYANKALELFGVMKELSIKPTYITFISVLNACANTGLADQGRMHFKSMVNDYGIEPRVEHYATLVDIVGRSGQLDEAMDVIKGMPIEPDKAVWGALLGACKVHNNIKLARVAAEALIRLEPESSTAYVLLHNMYVDIGQWDDATEIRMLMEKHNIRKAAGYSLVDSSSR</sequence>
<reference evidence="3" key="3">
    <citation type="submission" date="2020-06" db="EMBL/GenBank/DDBJ databases">
        <title>Helianthus annuus Genome sequencing and assembly Release 2.</title>
        <authorList>
            <person name="Gouzy J."/>
            <person name="Langlade N."/>
            <person name="Munos S."/>
        </authorList>
    </citation>
    <scope>NUCLEOTIDE SEQUENCE</scope>
    <source>
        <tissue evidence="3">Leaves</tissue>
    </source>
</reference>
<dbReference type="GO" id="GO:0003723">
    <property type="term" value="F:RNA binding"/>
    <property type="evidence" value="ECO:0000318"/>
    <property type="project" value="GO_Central"/>
</dbReference>
<dbReference type="Gene3D" id="1.25.40.10">
    <property type="entry name" value="Tetratricopeptide repeat domain"/>
    <property type="match status" value="6"/>
</dbReference>
<dbReference type="FunFam" id="1.25.40.10:FF:000280">
    <property type="entry name" value="Pentatricopeptide repeat-containing protein"/>
    <property type="match status" value="1"/>
</dbReference>
<feature type="repeat" description="PPR" evidence="2">
    <location>
        <begin position="130"/>
        <end position="164"/>
    </location>
</feature>
<dbReference type="Gramene" id="mRNA:HanXRQr2_Chr07g0301341">
    <property type="protein sequence ID" value="CDS:HanXRQr2_Chr07g0301341.1"/>
    <property type="gene ID" value="HanXRQr2_Chr07g0301341"/>
</dbReference>
<dbReference type="Pfam" id="PF12854">
    <property type="entry name" value="PPR_1"/>
    <property type="match status" value="3"/>
</dbReference>
<keyword evidence="1" id="KW-0677">Repeat</keyword>
<evidence type="ECO:0000313" key="5">
    <source>
        <dbReference type="Proteomes" id="UP000215914"/>
    </source>
</evidence>
<protein>
    <submittedName>
        <fullName evidence="4">Putative editing factor</fullName>
    </submittedName>
    <submittedName>
        <fullName evidence="3">Tetratricopeptide-like helical domain superfamily</fullName>
    </submittedName>
</protein>
<dbReference type="InParanoid" id="A0A251UB16"/>
<dbReference type="InterPro" id="IPR046848">
    <property type="entry name" value="E_motif"/>
</dbReference>
<organism evidence="4 5">
    <name type="scientific">Helianthus annuus</name>
    <name type="common">Common sunflower</name>
    <dbReference type="NCBI Taxonomy" id="4232"/>
    <lineage>
        <taxon>Eukaryota</taxon>
        <taxon>Viridiplantae</taxon>
        <taxon>Streptophyta</taxon>
        <taxon>Embryophyta</taxon>
        <taxon>Tracheophyta</taxon>
        <taxon>Spermatophyta</taxon>
        <taxon>Magnoliopsida</taxon>
        <taxon>eudicotyledons</taxon>
        <taxon>Gunneridae</taxon>
        <taxon>Pentapetalae</taxon>
        <taxon>asterids</taxon>
        <taxon>campanulids</taxon>
        <taxon>Asterales</taxon>
        <taxon>Asteraceae</taxon>
        <taxon>Asteroideae</taxon>
        <taxon>Heliantheae alliance</taxon>
        <taxon>Heliantheae</taxon>
        <taxon>Helianthus</taxon>
    </lineage>
</organism>
<feature type="repeat" description="PPR" evidence="2">
    <location>
        <begin position="433"/>
        <end position="463"/>
    </location>
</feature>
<dbReference type="InterPro" id="IPR046960">
    <property type="entry name" value="PPR_At4g14850-like_plant"/>
</dbReference>
<evidence type="ECO:0000313" key="4">
    <source>
        <dbReference type="EMBL" id="OTG20550.1"/>
    </source>
</evidence>
<dbReference type="OMA" id="DFFEKMP"/>
<dbReference type="GO" id="GO:0048731">
    <property type="term" value="P:system development"/>
    <property type="evidence" value="ECO:0007669"/>
    <property type="project" value="UniProtKB-ARBA"/>
</dbReference>
<dbReference type="NCBIfam" id="TIGR00756">
    <property type="entry name" value="PPR"/>
    <property type="match status" value="10"/>
</dbReference>
<dbReference type="PROSITE" id="PS51375">
    <property type="entry name" value="PPR"/>
    <property type="match status" value="7"/>
</dbReference>
<feature type="repeat" description="PPR" evidence="2">
    <location>
        <begin position="229"/>
        <end position="259"/>
    </location>
</feature>
<name>A0A251UB16_HELAN</name>
<dbReference type="Pfam" id="PF01535">
    <property type="entry name" value="PPR"/>
    <property type="match status" value="7"/>
</dbReference>
<feature type="repeat" description="PPR" evidence="2">
    <location>
        <begin position="271"/>
        <end position="305"/>
    </location>
</feature>
<dbReference type="PANTHER" id="PTHR47926:SF468">
    <property type="entry name" value="PENTATRICOPEPTIDE REPEAT-CONTAINING PROTEIN"/>
    <property type="match status" value="1"/>
</dbReference>
<keyword evidence="5" id="KW-1185">Reference proteome</keyword>
<dbReference type="Pfam" id="PF20431">
    <property type="entry name" value="E_motif"/>
    <property type="match status" value="1"/>
</dbReference>
<feature type="repeat" description="PPR" evidence="2">
    <location>
        <begin position="68"/>
        <end position="102"/>
    </location>
</feature>
<dbReference type="InterPro" id="IPR002885">
    <property type="entry name" value="PPR_rpt"/>
</dbReference>
<dbReference type="STRING" id="4232.A0A251UB16"/>
<proteinExistence type="predicted"/>
<evidence type="ECO:0000256" key="2">
    <source>
        <dbReference type="PROSITE-ProRule" id="PRU00708"/>
    </source>
</evidence>
<dbReference type="SUPFAM" id="SSF48452">
    <property type="entry name" value="TPR-like"/>
    <property type="match status" value="1"/>
</dbReference>
<dbReference type="EMBL" id="MNCJ02000322">
    <property type="protein sequence ID" value="KAF5799156.1"/>
    <property type="molecule type" value="Genomic_DNA"/>
</dbReference>
<dbReference type="OrthoDB" id="185373at2759"/>
<evidence type="ECO:0000313" key="3">
    <source>
        <dbReference type="EMBL" id="KAF5799156.1"/>
    </source>
</evidence>
<feature type="repeat" description="PPR" evidence="2">
    <location>
        <begin position="333"/>
        <end position="367"/>
    </location>
</feature>
<dbReference type="EMBL" id="CM007896">
    <property type="protein sequence ID" value="OTG20550.1"/>
    <property type="molecule type" value="Genomic_DNA"/>
</dbReference>
<dbReference type="FunFam" id="1.25.40.10:FF:000125">
    <property type="entry name" value="Pentatricopeptide repeat-containing protein"/>
    <property type="match status" value="2"/>
</dbReference>
<dbReference type="InterPro" id="IPR011990">
    <property type="entry name" value="TPR-like_helical_dom_sf"/>
</dbReference>
<dbReference type="Proteomes" id="UP000215914">
    <property type="component" value="Chromosome 7"/>
</dbReference>
<feature type="repeat" description="PPR" evidence="2">
    <location>
        <begin position="465"/>
        <end position="499"/>
    </location>
</feature>